<dbReference type="SUPFAM" id="SSF56601">
    <property type="entry name" value="beta-lactamase/transpeptidase-like"/>
    <property type="match status" value="1"/>
</dbReference>
<dbReference type="Pfam" id="PF00144">
    <property type="entry name" value="Beta-lactamase"/>
    <property type="match status" value="1"/>
</dbReference>
<evidence type="ECO:0000313" key="8">
    <source>
        <dbReference type="EMBL" id="KJE88683.1"/>
    </source>
</evidence>
<dbReference type="Pfam" id="PF02036">
    <property type="entry name" value="SCP2"/>
    <property type="match status" value="1"/>
</dbReference>
<dbReference type="InterPro" id="IPR011011">
    <property type="entry name" value="Znf_FYVE_PHD"/>
</dbReference>
<keyword evidence="3" id="KW-0862">Zinc</keyword>
<dbReference type="InterPro" id="IPR017455">
    <property type="entry name" value="Znf_FYVE-rel"/>
</dbReference>
<sequence>MAMAGPREAANAFIAALSDAVQSIRSTDPSADAAQTPSSSSSSPSATHSSSSRDTAMLRGVFQFRVSNPDMQFVVDLAATPPVWLGTASAPDCTLICAIEDLQAIAMGQMSMPTAVLRRKIKIEGNRNSLLQLAPVFKRAAAAHHATSSNKSAAHGIHANGVIAQRLAEIAATNSNSNSPAPSSSADSRLGSSIQGAPTYEMRLTSRAHWAHDMSATECPACLVRFSLMVRRHHCRFCGMVFCATCTAHTLADARVCLTCFPVAIAARLSDPIPFGMLTAAEKLRLADMSRLTSRAESIAETPSEDDESPGDLANGGGDDSDDLSPELIIYSPPRDAHHHLRRANSDTVVEESVQLLGQMPGYRIVAPPSSRAAGAESTSTAAALEEGLLRRRFKQSVTSVQEQQVTAMVGGAPASLRAYHGVHPSELGQSQAPPSPMTARFASMEAKLDRLQFQLAAPASASLPAPTRRLPNRRQHSAGSSAGSLARLLLGVLAIALALLALFYLFMPRLLEKQAGYAQDRITRFVAHIGSTTPIRDTLAPRLLPVVAWLQSTTIQTISVVLDVYHNTSLVLLALGAAPLALLLFVLFVRSSKGLFARRVSVYYTAVVVISHLKFAQLYSSYFRLSKEEDDLYWQTVHSRNARRVFNAIVSLKGFWVKVGQYMSARSDVLPDAWITELVRLQDQMPPQPFSDVEATIREDFGREAHELFETIEKTPIAAASIAQVHRATLKNGTPVVVKVQHRDVDRIMRQDMVNLEVIMTGVAYLNPEFDFRPVVVEWAKEAVKELDFHNEAENMATVATNLRLADIDVIIPDVVPDCTSERVLVQTFVDGFKVTDLAELDRCGVDRLALVRRICQAYAHQVYIDGFFNADPHAGNILVDVRDGKATPVLLDFGLTKKINQRMRLAFSRMIHAAAAMDYGGLLLAFEEMGLKLNRDDPMEDMNAIRFVLRDTSPSAEARDEFNKHVKAQMEQYNQLPRSKRNPVDSWPGELVFFFRVTQLLRGLCSAVDVRLPYLSVMTPYARLALLDKFPHSQHARHVVFPSPVPSSLDTRVRRLLHELHQREEFVGIQVAVFRQGVQIVDACAGTLGTVDPRPVRPDSLFNVFSATKPVAALAVHVLASRGLIRYSDRVSKYWPEFAQNGKGDCTVAQALSHTAGLHAAVGGGTTLDELVDYDKMLDKVAKATPVHPPGKEAHYHYLSFGWLLGGIVQSKLTGGRSLSDIVKTEIVEPLGIQHEAFIGLPLDDQPALIDRCATLINSFGKDGGAPSAEEIQGMVRAMRAGQTDRATAAAIPSAFADGDISRVARGGGSPLDPCLFNLARVRKAAIPAANGHFSARALAKIYASLACGGAIPQSTGADHRPHRLLSADTVSDMRTQVAVERSPFTGEAIRYGLGVRIYGLENPVTGSVAYTAFGHSGIGGSIALCDADSQVSIAITVNKLTMTRACTNEIVQFVCEALGIGLPVGFE</sequence>
<dbReference type="InterPro" id="IPR051130">
    <property type="entry name" value="Mito_struct-func_regulator"/>
</dbReference>
<evidence type="ECO:0000256" key="4">
    <source>
        <dbReference type="PROSITE-ProRule" id="PRU00091"/>
    </source>
</evidence>
<dbReference type="InterPro" id="IPR000306">
    <property type="entry name" value="Znf_FYVE"/>
</dbReference>
<feature type="transmembrane region" description="Helical" evidence="6">
    <location>
        <begin position="486"/>
        <end position="507"/>
    </location>
</feature>
<dbReference type="OMA" id="DMSATEC"/>
<evidence type="ECO:0000256" key="2">
    <source>
        <dbReference type="ARBA" id="ARBA00022771"/>
    </source>
</evidence>
<dbReference type="Gene3D" id="3.30.40.10">
    <property type="entry name" value="Zinc/RING finger domain, C3HC4 (zinc finger)"/>
    <property type="match status" value="1"/>
</dbReference>
<dbReference type="RefSeq" id="XP_004365160.1">
    <property type="nucleotide sequence ID" value="XM_004365103.2"/>
</dbReference>
<dbReference type="Gene3D" id="3.30.1050.10">
    <property type="entry name" value="SCP2 sterol-binding domain"/>
    <property type="match status" value="1"/>
</dbReference>
<proteinExistence type="predicted"/>
<accession>A0A0D2WIA7</accession>
<dbReference type="eggNOG" id="KOG1235">
    <property type="taxonomic scope" value="Eukaryota"/>
</dbReference>
<dbReference type="Pfam" id="PF03109">
    <property type="entry name" value="ABC1"/>
    <property type="match status" value="1"/>
</dbReference>
<organism evidence="8 9">
    <name type="scientific">Capsaspora owczarzaki (strain ATCC 30864)</name>
    <dbReference type="NCBI Taxonomy" id="595528"/>
    <lineage>
        <taxon>Eukaryota</taxon>
        <taxon>Filasterea</taxon>
        <taxon>Capsaspora</taxon>
    </lineage>
</organism>
<dbReference type="Gene3D" id="3.40.710.10">
    <property type="entry name" value="DD-peptidase/beta-lactamase superfamily"/>
    <property type="match status" value="1"/>
</dbReference>
<dbReference type="Proteomes" id="UP000008743">
    <property type="component" value="Unassembled WGS sequence"/>
</dbReference>
<evidence type="ECO:0000313" key="9">
    <source>
        <dbReference type="Proteomes" id="UP000008743"/>
    </source>
</evidence>
<dbReference type="InterPro" id="IPR011009">
    <property type="entry name" value="Kinase-like_dom_sf"/>
</dbReference>
<feature type="region of interest" description="Disordered" evidence="5">
    <location>
        <begin position="25"/>
        <end position="54"/>
    </location>
</feature>
<dbReference type="SUPFAM" id="SSF55718">
    <property type="entry name" value="SCP-like"/>
    <property type="match status" value="1"/>
</dbReference>
<evidence type="ECO:0000256" key="3">
    <source>
        <dbReference type="ARBA" id="ARBA00022833"/>
    </source>
</evidence>
<feature type="compositionally biased region" description="Low complexity" evidence="5">
    <location>
        <begin position="28"/>
        <end position="54"/>
    </location>
</feature>
<dbReference type="SMART" id="SM00064">
    <property type="entry name" value="FYVE"/>
    <property type="match status" value="1"/>
</dbReference>
<dbReference type="InterPro" id="IPR012338">
    <property type="entry name" value="Beta-lactam/transpept-like"/>
</dbReference>
<evidence type="ECO:0000256" key="6">
    <source>
        <dbReference type="SAM" id="Phobius"/>
    </source>
</evidence>
<keyword evidence="6" id="KW-0812">Transmembrane</keyword>
<dbReference type="OrthoDB" id="427480at2759"/>
<reference evidence="9" key="1">
    <citation type="submission" date="2011-02" db="EMBL/GenBank/DDBJ databases">
        <title>The Genome Sequence of Capsaspora owczarzaki ATCC 30864.</title>
        <authorList>
            <person name="Russ C."/>
            <person name="Cuomo C."/>
            <person name="Burger G."/>
            <person name="Gray M.W."/>
            <person name="Holland P.W.H."/>
            <person name="King N."/>
            <person name="Lang F.B.F."/>
            <person name="Roger A.J."/>
            <person name="Ruiz-Trillo I."/>
            <person name="Young S.K."/>
            <person name="Zeng Q."/>
            <person name="Gargeya S."/>
            <person name="Alvarado L."/>
            <person name="Berlin A."/>
            <person name="Chapman S.B."/>
            <person name="Chen Z."/>
            <person name="Freedman E."/>
            <person name="Gellesch M."/>
            <person name="Goldberg J."/>
            <person name="Griggs A."/>
            <person name="Gujja S."/>
            <person name="Heilman E."/>
            <person name="Heiman D."/>
            <person name="Howarth C."/>
            <person name="Mehta T."/>
            <person name="Neiman D."/>
            <person name="Pearson M."/>
            <person name="Roberts A."/>
            <person name="Saif S."/>
            <person name="Shea T."/>
            <person name="Shenoy N."/>
            <person name="Sisk P."/>
            <person name="Stolte C."/>
            <person name="Sykes S."/>
            <person name="White J."/>
            <person name="Yandava C."/>
            <person name="Haas B."/>
            <person name="Nusbaum C."/>
            <person name="Birren B."/>
        </authorList>
    </citation>
    <scope>NUCLEOTIDE SEQUENCE</scope>
    <source>
        <strain evidence="9">ATCC 30864</strain>
    </source>
</reference>
<protein>
    <submittedName>
        <fullName evidence="8">ABC1 family protein</fullName>
    </submittedName>
</protein>
<dbReference type="CDD" id="cd05121">
    <property type="entry name" value="ABC1_ADCK3-like"/>
    <property type="match status" value="1"/>
</dbReference>
<feature type="domain" description="FYVE-type" evidence="7">
    <location>
        <begin position="213"/>
        <end position="261"/>
    </location>
</feature>
<dbReference type="InterPro" id="IPR036527">
    <property type="entry name" value="SCP2_sterol-bd_dom_sf"/>
</dbReference>
<dbReference type="PANTHER" id="PTHR43173">
    <property type="entry name" value="ABC1 FAMILY PROTEIN"/>
    <property type="match status" value="1"/>
</dbReference>
<keyword evidence="9" id="KW-1185">Reference proteome</keyword>
<dbReference type="SUPFAM" id="SSF56112">
    <property type="entry name" value="Protein kinase-like (PK-like)"/>
    <property type="match status" value="1"/>
</dbReference>
<dbReference type="PhylomeDB" id="A0A0D2WIA7"/>
<dbReference type="InterPro" id="IPR004147">
    <property type="entry name" value="ABC1_dom"/>
</dbReference>
<keyword evidence="2 4" id="KW-0863">Zinc-finger</keyword>
<dbReference type="InterPro" id="IPR013083">
    <property type="entry name" value="Znf_RING/FYVE/PHD"/>
</dbReference>
<feature type="transmembrane region" description="Helical" evidence="6">
    <location>
        <begin position="569"/>
        <end position="590"/>
    </location>
</feature>
<feature type="region of interest" description="Disordered" evidence="5">
    <location>
        <begin position="295"/>
        <end position="330"/>
    </location>
</feature>
<dbReference type="GO" id="GO:0008270">
    <property type="term" value="F:zinc ion binding"/>
    <property type="evidence" value="ECO:0007669"/>
    <property type="project" value="UniProtKB-KW"/>
</dbReference>
<dbReference type="SUPFAM" id="SSF57903">
    <property type="entry name" value="FYVE/PHD zinc finger"/>
    <property type="match status" value="1"/>
</dbReference>
<evidence type="ECO:0000256" key="1">
    <source>
        <dbReference type="ARBA" id="ARBA00022723"/>
    </source>
</evidence>
<dbReference type="MEROPS" id="S12.A01"/>
<dbReference type="PROSITE" id="PS50178">
    <property type="entry name" value="ZF_FYVE"/>
    <property type="match status" value="1"/>
</dbReference>
<name>A0A0D2WIA7_CAPO3</name>
<dbReference type="InParanoid" id="A0A0D2WIA7"/>
<keyword evidence="6" id="KW-1133">Transmembrane helix</keyword>
<dbReference type="InterPro" id="IPR001466">
    <property type="entry name" value="Beta-lactam-related"/>
</dbReference>
<dbReference type="Pfam" id="PF01363">
    <property type="entry name" value="FYVE"/>
    <property type="match status" value="1"/>
</dbReference>
<keyword evidence="1" id="KW-0479">Metal-binding</keyword>
<dbReference type="InterPro" id="IPR003033">
    <property type="entry name" value="SCP2_sterol-bd_dom"/>
</dbReference>
<evidence type="ECO:0000259" key="7">
    <source>
        <dbReference type="PROSITE" id="PS50178"/>
    </source>
</evidence>
<keyword evidence="6" id="KW-0472">Membrane</keyword>
<dbReference type="PANTHER" id="PTHR43173:SF3">
    <property type="entry name" value="ABC1 FAMILY PROTEIN"/>
    <property type="match status" value="1"/>
</dbReference>
<dbReference type="EMBL" id="KE346360">
    <property type="protein sequence ID" value="KJE88683.1"/>
    <property type="molecule type" value="Genomic_DNA"/>
</dbReference>
<evidence type="ECO:0000256" key="5">
    <source>
        <dbReference type="SAM" id="MobiDB-lite"/>
    </source>
</evidence>
<dbReference type="STRING" id="595528.A0A0D2WIA7"/>
<gene>
    <name evidence="8" type="ORF">CAOG_000289</name>
</gene>